<dbReference type="AlphaFoldDB" id="T0Z0V1"/>
<keyword evidence="2 4" id="KW-0378">Hydrolase</keyword>
<protein>
    <submittedName>
        <fullName evidence="4">Bleomycin hydrolase</fullName>
        <ecNumber evidence="4">3.4.22.-</ecNumber>
    </submittedName>
</protein>
<dbReference type="EC" id="3.4.22.-" evidence="4"/>
<dbReference type="InterPro" id="IPR004134">
    <property type="entry name" value="Peptidase_C1B"/>
</dbReference>
<accession>T0Z0V1</accession>
<dbReference type="EMBL" id="AUZX01012778">
    <property type="protein sequence ID" value="EQD37827.1"/>
    <property type="molecule type" value="Genomic_DNA"/>
</dbReference>
<dbReference type="GO" id="GO:0006508">
    <property type="term" value="P:proteolysis"/>
    <property type="evidence" value="ECO:0007669"/>
    <property type="project" value="UniProtKB-KW"/>
</dbReference>
<organism evidence="4">
    <name type="scientific">mine drainage metagenome</name>
    <dbReference type="NCBI Taxonomy" id="410659"/>
    <lineage>
        <taxon>unclassified sequences</taxon>
        <taxon>metagenomes</taxon>
        <taxon>ecological metagenomes</taxon>
    </lineage>
</organism>
<gene>
    <name evidence="4" type="ORF">B1A_17372</name>
</gene>
<dbReference type="GO" id="GO:0043418">
    <property type="term" value="P:homocysteine catabolic process"/>
    <property type="evidence" value="ECO:0007669"/>
    <property type="project" value="TreeGrafter"/>
</dbReference>
<proteinExistence type="predicted"/>
<dbReference type="GO" id="GO:0009636">
    <property type="term" value="P:response to toxic substance"/>
    <property type="evidence" value="ECO:0007669"/>
    <property type="project" value="TreeGrafter"/>
</dbReference>
<dbReference type="PANTHER" id="PTHR10363:SF2">
    <property type="entry name" value="BLEOMYCIN HYDROLASE"/>
    <property type="match status" value="1"/>
</dbReference>
<dbReference type="Gene3D" id="3.90.70.10">
    <property type="entry name" value="Cysteine proteinases"/>
    <property type="match status" value="1"/>
</dbReference>
<reference evidence="4" key="2">
    <citation type="journal article" date="2014" name="ISME J.">
        <title>Microbial stratification in low pH oxic and suboxic macroscopic growths along an acid mine drainage.</title>
        <authorList>
            <person name="Mendez-Garcia C."/>
            <person name="Mesa V."/>
            <person name="Sprenger R.R."/>
            <person name="Richter M."/>
            <person name="Diez M.S."/>
            <person name="Solano J."/>
            <person name="Bargiela R."/>
            <person name="Golyshina O.V."/>
            <person name="Manteca A."/>
            <person name="Ramos J.L."/>
            <person name="Gallego J.R."/>
            <person name="Llorente I."/>
            <person name="Martins Dos Santos V.A."/>
            <person name="Jensen O.N."/>
            <person name="Pelaez A.I."/>
            <person name="Sanchez J."/>
            <person name="Ferrer M."/>
        </authorList>
    </citation>
    <scope>NUCLEOTIDE SEQUENCE</scope>
</reference>
<evidence type="ECO:0000256" key="3">
    <source>
        <dbReference type="ARBA" id="ARBA00022807"/>
    </source>
</evidence>
<keyword evidence="3" id="KW-0788">Thiol protease</keyword>
<dbReference type="PANTHER" id="PTHR10363">
    <property type="entry name" value="BLEOMYCIN HYDROLASE"/>
    <property type="match status" value="1"/>
</dbReference>
<reference evidence="4" key="1">
    <citation type="submission" date="2013-08" db="EMBL/GenBank/DDBJ databases">
        <authorList>
            <person name="Mendez C."/>
            <person name="Richter M."/>
            <person name="Ferrer M."/>
            <person name="Sanchez J."/>
        </authorList>
    </citation>
    <scope>NUCLEOTIDE SEQUENCE</scope>
</reference>
<comment type="caution">
    <text evidence="4">The sequence shown here is derived from an EMBL/GenBank/DDBJ whole genome shotgun (WGS) entry which is preliminary data.</text>
</comment>
<dbReference type="SUPFAM" id="SSF54001">
    <property type="entry name" value="Cysteine proteinases"/>
    <property type="match status" value="1"/>
</dbReference>
<feature type="non-terminal residue" evidence="4">
    <location>
        <position position="1"/>
    </location>
</feature>
<evidence type="ECO:0000256" key="2">
    <source>
        <dbReference type="ARBA" id="ARBA00022801"/>
    </source>
</evidence>
<dbReference type="Pfam" id="PF03051">
    <property type="entry name" value="Peptidase_C1_2"/>
    <property type="match status" value="1"/>
</dbReference>
<dbReference type="GO" id="GO:0070005">
    <property type="term" value="F:cysteine-type aminopeptidase activity"/>
    <property type="evidence" value="ECO:0007669"/>
    <property type="project" value="InterPro"/>
</dbReference>
<name>T0Z0V1_9ZZZZ</name>
<evidence type="ECO:0000313" key="4">
    <source>
        <dbReference type="EMBL" id="EQD37827.1"/>
    </source>
</evidence>
<dbReference type="InterPro" id="IPR038765">
    <property type="entry name" value="Papain-like_cys_pep_sf"/>
</dbReference>
<keyword evidence="1" id="KW-0645">Protease</keyword>
<sequence length="211" mass="23533">FHRDPGITPRTFYERYVGLDLDAYAGVMNLPTSDKPYGRTYRTAYLPTVHGGTERPYLNIDAETMSSLALRQVLAGEGVYFSCDVVQMMDREAGILDDALYDLEGVLGVPFHLSKPDRLGYGGAIEGSHVMLLAGVHVVDGAPVRWKVENSWGEEHGKKGYFVMSDGWFRNYALGIVVRKEYLSADLRAALEEPPTVLPPWDPMQYVASVR</sequence>
<evidence type="ECO:0000256" key="1">
    <source>
        <dbReference type="ARBA" id="ARBA00022670"/>
    </source>
</evidence>
<dbReference type="GO" id="GO:0005737">
    <property type="term" value="C:cytoplasm"/>
    <property type="evidence" value="ECO:0007669"/>
    <property type="project" value="TreeGrafter"/>
</dbReference>